<dbReference type="STRING" id="1838285.SCAL_000446"/>
<reference evidence="2" key="1">
    <citation type="submission" date="2016-05" db="EMBL/GenBank/DDBJ databases">
        <title>Microbial consortia oxidize butane by reversing methanogenesis.</title>
        <authorList>
            <person name="Laso-Perez R."/>
            <person name="Richter M."/>
            <person name="Wegener G."/>
            <person name="Musat F."/>
        </authorList>
    </citation>
    <scope>NUCLEOTIDE SEQUENCE [LARGE SCALE GENOMIC DNA]</scope>
    <source>
        <strain evidence="2">BOX2</strain>
    </source>
</reference>
<dbReference type="Proteomes" id="UP000186940">
    <property type="component" value="Unassembled WGS sequence"/>
</dbReference>
<gene>
    <name evidence="2" type="ORF">SCAL_000446</name>
</gene>
<dbReference type="SUPFAM" id="SSF111321">
    <property type="entry name" value="AF1104-like"/>
    <property type="match status" value="1"/>
</dbReference>
<keyword evidence="3" id="KW-1185">Reference proteome</keyword>
<accession>A0A1F2PBI6</accession>
<dbReference type="AlphaFoldDB" id="A0A1F2PBI6"/>
<proteinExistence type="predicted"/>
<dbReference type="InterPro" id="IPR002791">
    <property type="entry name" value="ARMT1-like_metal-bd"/>
</dbReference>
<evidence type="ECO:0000313" key="2">
    <source>
        <dbReference type="EMBL" id="OFV68770.1"/>
    </source>
</evidence>
<dbReference type="EMBL" id="LYOS01000001">
    <property type="protein sequence ID" value="OFV68770.1"/>
    <property type="molecule type" value="Genomic_DNA"/>
</dbReference>
<organism evidence="2 3">
    <name type="scientific">Candidatus Syntropharchaeum caldarium</name>
    <dbReference type="NCBI Taxonomy" id="1838285"/>
    <lineage>
        <taxon>Archaea</taxon>
        <taxon>Methanobacteriati</taxon>
        <taxon>Methanobacteriota</taxon>
        <taxon>Stenosarchaea group</taxon>
        <taxon>Methanomicrobia</taxon>
        <taxon>Methanosarcinales</taxon>
        <taxon>ANME-2 cluster</taxon>
        <taxon>Candidatus Syntropharchaeum</taxon>
    </lineage>
</organism>
<dbReference type="InterPro" id="IPR036075">
    <property type="entry name" value="ARMT-1-like_metal-bd_sf"/>
</dbReference>
<dbReference type="Pfam" id="PF01937">
    <property type="entry name" value="ARMT1-like_dom"/>
    <property type="match status" value="1"/>
</dbReference>
<dbReference type="PATRIC" id="fig|1838285.3.peg.451"/>
<comment type="caution">
    <text evidence="2">The sequence shown here is derived from an EMBL/GenBank/DDBJ whole genome shotgun (WGS) entry which is preliminary data.</text>
</comment>
<dbReference type="Gene3D" id="1.10.285.20">
    <property type="entry name" value="Uncharacterised protein PF01937, DUF89, domain 2"/>
    <property type="match status" value="1"/>
</dbReference>
<dbReference type="Gene3D" id="3.40.50.10880">
    <property type="entry name" value="Uncharacterised protein PF01937, DUF89, domain 3"/>
    <property type="match status" value="1"/>
</dbReference>
<dbReference type="PIRSF" id="PIRSF006593">
    <property type="entry name" value="UCP006593"/>
    <property type="match status" value="1"/>
</dbReference>
<dbReference type="InterPro" id="IPR014444">
    <property type="entry name" value="PH1575-like"/>
</dbReference>
<evidence type="ECO:0000313" key="3">
    <source>
        <dbReference type="Proteomes" id="UP000186940"/>
    </source>
</evidence>
<name>A0A1F2PBI6_9EURY</name>
<sequence>MKVRPVCASCLFERANYEADLVLANDEEKIRFLKELMKYASENFDIDATPAKIGTERERILVRISGNEDPYLELKRSSNEIAVKLLDIAKKAYEQSQDRLKMLLTIAAAGNSMEYGVKGHNFDHTAFRSEFENLLREPITGNVEDVLNRIKNASKILYLTDNAGEIVFDLFFIEELIEMGKEVIISPKSSPILNDATVDDVNEFADFDIQIIPTGSFVGFSPDEADPDFLEHLWNEDYLVIAKGMGNYEVISEFETELSGRLIYILRAKCAPVADSIGVNQGNLVAMLVNEGGV</sequence>
<protein>
    <submittedName>
        <fullName evidence="2">Uncharacterized conserved protein UCP006593</fullName>
    </submittedName>
</protein>
<feature type="domain" description="Damage-control phosphatase ARMT1-like metal-binding" evidence="1">
    <location>
        <begin position="5"/>
        <end position="284"/>
    </location>
</feature>
<evidence type="ECO:0000259" key="1">
    <source>
        <dbReference type="Pfam" id="PF01937"/>
    </source>
</evidence>
<dbReference type="Gene3D" id="1.10.8.380">
    <property type="entry name" value="Uncharacterised protein PF01937, DUF89, domain 1"/>
    <property type="match status" value="1"/>
</dbReference>